<evidence type="ECO:0000256" key="1">
    <source>
        <dbReference type="ARBA" id="ARBA00004245"/>
    </source>
</evidence>
<dbReference type="InterPro" id="IPR001715">
    <property type="entry name" value="CH_dom"/>
</dbReference>
<evidence type="ECO:0000259" key="8">
    <source>
        <dbReference type="PROSITE" id="PS50021"/>
    </source>
</evidence>
<dbReference type="InterPro" id="IPR028433">
    <property type="entry name" value="Parvin"/>
</dbReference>
<evidence type="ECO:0000256" key="4">
    <source>
        <dbReference type="ARBA" id="ARBA00022737"/>
    </source>
</evidence>
<evidence type="ECO:0000313" key="10">
    <source>
        <dbReference type="Proteomes" id="UP001176940"/>
    </source>
</evidence>
<comment type="caution">
    <text evidence="9">The sequence shown here is derived from an EMBL/GenBank/DDBJ whole genome shotgun (WGS) entry which is preliminary data.</text>
</comment>
<dbReference type="Pfam" id="PF00307">
    <property type="entry name" value="CH"/>
    <property type="match status" value="2"/>
</dbReference>
<dbReference type="InterPro" id="IPR036872">
    <property type="entry name" value="CH_dom_sf"/>
</dbReference>
<proteinExistence type="inferred from homology"/>
<keyword evidence="6" id="KW-0009">Actin-binding</keyword>
<keyword evidence="3" id="KW-0963">Cytoplasm</keyword>
<dbReference type="Proteomes" id="UP001176940">
    <property type="component" value="Unassembled WGS sequence"/>
</dbReference>
<feature type="domain" description="Calponin-homology (CH)" evidence="8">
    <location>
        <begin position="237"/>
        <end position="344"/>
    </location>
</feature>
<name>A0ABN9MBF8_9NEOB</name>
<evidence type="ECO:0000256" key="3">
    <source>
        <dbReference type="ARBA" id="ARBA00022490"/>
    </source>
</evidence>
<evidence type="ECO:0000313" key="9">
    <source>
        <dbReference type="EMBL" id="CAJ0964034.1"/>
    </source>
</evidence>
<protein>
    <recommendedName>
        <fullName evidence="8">Calponin-homology (CH) domain-containing protein</fullName>
    </recommendedName>
</protein>
<sequence length="350" mass="39509">MDSVNQYGSSQETIFDEAPIGEARKILQPTSENDAKLQELKTFLIDWINNELQQEHIVVKSLEEDLFDGLILHHLLQKMANVKIEVRRNHINCYQPETEARSDTGSRVLMSASGGKPAEVGSIHSKDLLATLHLLVALARHFRPDLPLPPNVSVEVIVVEPTKSGMKTEKAIEFVTRSRMFSAFHLLTDLFHLFVLLLIKSRFAFERFRTAHFRDEDATPKKDGFDQLFELNPEKVNDVKQAMLNFVNKQLINLSLTVTDLDNQFADGVILLLLIGQLEGYFINLSAFFLTPTTQEDKLHNVSLALDLLVDGGTLENPVDPTEIVNGDLKPTLRVLYSLFLKHKKASKPS</sequence>
<dbReference type="SUPFAM" id="SSF47576">
    <property type="entry name" value="Calponin-homology domain, CH-domain"/>
    <property type="match status" value="1"/>
</dbReference>
<reference evidence="9" key="1">
    <citation type="submission" date="2023-07" db="EMBL/GenBank/DDBJ databases">
        <authorList>
            <person name="Stuckert A."/>
        </authorList>
    </citation>
    <scope>NUCLEOTIDE SEQUENCE</scope>
</reference>
<dbReference type="CDD" id="cd21307">
    <property type="entry name" value="CH_PARVG_rpt2"/>
    <property type="match status" value="1"/>
</dbReference>
<keyword evidence="4" id="KW-0677">Repeat</keyword>
<dbReference type="Gene3D" id="1.10.418.10">
    <property type="entry name" value="Calponin-like domain"/>
    <property type="match status" value="2"/>
</dbReference>
<gene>
    <name evidence="9" type="ORF">RIMI_LOCUS18913244</name>
</gene>
<dbReference type="PANTHER" id="PTHR12114:SF1">
    <property type="entry name" value="GAMMA-PARVIN"/>
    <property type="match status" value="1"/>
</dbReference>
<keyword evidence="7" id="KW-0206">Cytoskeleton</keyword>
<dbReference type="SMART" id="SM00033">
    <property type="entry name" value="CH"/>
    <property type="match status" value="1"/>
</dbReference>
<dbReference type="PROSITE" id="PS50021">
    <property type="entry name" value="CH"/>
    <property type="match status" value="1"/>
</dbReference>
<evidence type="ECO:0000256" key="6">
    <source>
        <dbReference type="ARBA" id="ARBA00023203"/>
    </source>
</evidence>
<evidence type="ECO:0000256" key="2">
    <source>
        <dbReference type="ARBA" id="ARBA00005666"/>
    </source>
</evidence>
<organism evidence="9 10">
    <name type="scientific">Ranitomeya imitator</name>
    <name type="common">mimic poison frog</name>
    <dbReference type="NCBI Taxonomy" id="111125"/>
    <lineage>
        <taxon>Eukaryota</taxon>
        <taxon>Metazoa</taxon>
        <taxon>Chordata</taxon>
        <taxon>Craniata</taxon>
        <taxon>Vertebrata</taxon>
        <taxon>Euteleostomi</taxon>
        <taxon>Amphibia</taxon>
        <taxon>Batrachia</taxon>
        <taxon>Anura</taxon>
        <taxon>Neobatrachia</taxon>
        <taxon>Hyloidea</taxon>
        <taxon>Dendrobatidae</taxon>
        <taxon>Dendrobatinae</taxon>
        <taxon>Ranitomeya</taxon>
    </lineage>
</organism>
<evidence type="ECO:0000256" key="7">
    <source>
        <dbReference type="ARBA" id="ARBA00023212"/>
    </source>
</evidence>
<evidence type="ECO:0000256" key="5">
    <source>
        <dbReference type="ARBA" id="ARBA00022889"/>
    </source>
</evidence>
<keyword evidence="5" id="KW-0130">Cell adhesion</keyword>
<dbReference type="PANTHER" id="PTHR12114">
    <property type="entry name" value="PARVIN"/>
    <property type="match status" value="1"/>
</dbReference>
<accession>A0ABN9MBF8</accession>
<comment type="similarity">
    <text evidence="2">Belongs to the parvin family.</text>
</comment>
<dbReference type="EMBL" id="CAUEEQ010058953">
    <property type="protein sequence ID" value="CAJ0964034.1"/>
    <property type="molecule type" value="Genomic_DNA"/>
</dbReference>
<keyword evidence="10" id="KW-1185">Reference proteome</keyword>
<comment type="subcellular location">
    <subcellularLocation>
        <location evidence="1">Cytoplasm</location>
        <location evidence="1">Cytoskeleton</location>
    </subcellularLocation>
</comment>
<dbReference type="PIRSF" id="PIRSF039131">
    <property type="entry name" value="Parvin"/>
    <property type="match status" value="1"/>
</dbReference>